<sequence>MGTLAGISRTSRTLPSAQFTLNHLRSVERRLSWLLKLGQYIEISKSLPLRARPLSEEPNIITSVLGSLELKVNVLTN</sequence>
<dbReference type="EMBL" id="HACA01008263">
    <property type="protein sequence ID" value="CDW25624.1"/>
    <property type="molecule type" value="Transcribed_RNA"/>
</dbReference>
<dbReference type="AlphaFoldDB" id="A0A0K2TI62"/>
<reference evidence="1" key="1">
    <citation type="submission" date="2014-05" db="EMBL/GenBank/DDBJ databases">
        <authorList>
            <person name="Chronopoulou M."/>
        </authorList>
    </citation>
    <scope>NUCLEOTIDE SEQUENCE</scope>
    <source>
        <tissue evidence="1">Whole organism</tissue>
    </source>
</reference>
<proteinExistence type="predicted"/>
<organism evidence="1">
    <name type="scientific">Lepeophtheirus salmonis</name>
    <name type="common">Salmon louse</name>
    <name type="synonym">Caligus salmonis</name>
    <dbReference type="NCBI Taxonomy" id="72036"/>
    <lineage>
        <taxon>Eukaryota</taxon>
        <taxon>Metazoa</taxon>
        <taxon>Ecdysozoa</taxon>
        <taxon>Arthropoda</taxon>
        <taxon>Crustacea</taxon>
        <taxon>Multicrustacea</taxon>
        <taxon>Hexanauplia</taxon>
        <taxon>Copepoda</taxon>
        <taxon>Siphonostomatoida</taxon>
        <taxon>Caligidae</taxon>
        <taxon>Lepeophtheirus</taxon>
    </lineage>
</organism>
<protein>
    <submittedName>
        <fullName evidence="1">Uncharacterized protein</fullName>
    </submittedName>
</protein>
<accession>A0A0K2TI62</accession>
<name>A0A0K2TI62_LEPSM</name>
<evidence type="ECO:0000313" key="1">
    <source>
        <dbReference type="EMBL" id="CDW25624.1"/>
    </source>
</evidence>